<reference evidence="1" key="1">
    <citation type="submission" date="2014-11" db="EMBL/GenBank/DDBJ databases">
        <authorList>
            <person name="Amaro Gonzalez C."/>
        </authorList>
    </citation>
    <scope>NUCLEOTIDE SEQUENCE</scope>
</reference>
<proteinExistence type="predicted"/>
<name>A0A0E9U969_ANGAN</name>
<dbReference type="AlphaFoldDB" id="A0A0E9U969"/>
<evidence type="ECO:0000313" key="1">
    <source>
        <dbReference type="EMBL" id="JAH62257.1"/>
    </source>
</evidence>
<reference evidence="1" key="2">
    <citation type="journal article" date="2015" name="Fish Shellfish Immunol.">
        <title>Early steps in the European eel (Anguilla anguilla)-Vibrio vulnificus interaction in the gills: Role of the RtxA13 toxin.</title>
        <authorList>
            <person name="Callol A."/>
            <person name="Pajuelo D."/>
            <person name="Ebbesson L."/>
            <person name="Teles M."/>
            <person name="MacKenzie S."/>
            <person name="Amaro C."/>
        </authorList>
    </citation>
    <scope>NUCLEOTIDE SEQUENCE</scope>
</reference>
<dbReference type="EMBL" id="GBXM01046320">
    <property type="protein sequence ID" value="JAH62257.1"/>
    <property type="molecule type" value="Transcribed_RNA"/>
</dbReference>
<protein>
    <submittedName>
        <fullName evidence="1">Uncharacterized protein</fullName>
    </submittedName>
</protein>
<sequence length="20" mass="2443">MRLLTTVRNCPPVVFFHKKR</sequence>
<accession>A0A0E9U969</accession>
<organism evidence="1">
    <name type="scientific">Anguilla anguilla</name>
    <name type="common">European freshwater eel</name>
    <name type="synonym">Muraena anguilla</name>
    <dbReference type="NCBI Taxonomy" id="7936"/>
    <lineage>
        <taxon>Eukaryota</taxon>
        <taxon>Metazoa</taxon>
        <taxon>Chordata</taxon>
        <taxon>Craniata</taxon>
        <taxon>Vertebrata</taxon>
        <taxon>Euteleostomi</taxon>
        <taxon>Actinopterygii</taxon>
        <taxon>Neopterygii</taxon>
        <taxon>Teleostei</taxon>
        <taxon>Anguilliformes</taxon>
        <taxon>Anguillidae</taxon>
        <taxon>Anguilla</taxon>
    </lineage>
</organism>